<sequence>MGARVVREADQWFFAVQVSVPDSIYYRARTGNGLEDVDVGIKTFATLSTGDKIAGPQAHLRTLRA</sequence>
<protein>
    <submittedName>
        <fullName evidence="1">Uncharacterized protein</fullName>
    </submittedName>
</protein>
<gene>
    <name evidence="1" type="ORF">C7B43_07855</name>
</gene>
<comment type="caution">
    <text evidence="1">The sequence shown here is derived from an EMBL/GenBank/DDBJ whole genome shotgun (WGS) entry which is preliminary data.</text>
</comment>
<dbReference type="AlphaFoldDB" id="A0A2T2X5E0"/>
<organism evidence="1 2">
    <name type="scientific">Sulfobacillus benefaciens</name>
    <dbReference type="NCBI Taxonomy" id="453960"/>
    <lineage>
        <taxon>Bacteria</taxon>
        <taxon>Bacillati</taxon>
        <taxon>Bacillota</taxon>
        <taxon>Clostridia</taxon>
        <taxon>Eubacteriales</taxon>
        <taxon>Clostridiales Family XVII. Incertae Sedis</taxon>
        <taxon>Sulfobacillus</taxon>
    </lineage>
</organism>
<accession>A0A2T2X5E0</accession>
<evidence type="ECO:0000313" key="1">
    <source>
        <dbReference type="EMBL" id="PSR29695.1"/>
    </source>
</evidence>
<evidence type="ECO:0000313" key="2">
    <source>
        <dbReference type="Proteomes" id="UP000242699"/>
    </source>
</evidence>
<dbReference type="EMBL" id="PXYT01000014">
    <property type="protein sequence ID" value="PSR29695.1"/>
    <property type="molecule type" value="Genomic_DNA"/>
</dbReference>
<proteinExistence type="predicted"/>
<name>A0A2T2X5E0_9FIRM</name>
<dbReference type="Proteomes" id="UP000242699">
    <property type="component" value="Unassembled WGS sequence"/>
</dbReference>
<reference evidence="1 2" key="1">
    <citation type="journal article" date="2014" name="BMC Genomics">
        <title>Comparison of environmental and isolate Sulfobacillus genomes reveals diverse carbon, sulfur, nitrogen, and hydrogen metabolisms.</title>
        <authorList>
            <person name="Justice N.B."/>
            <person name="Norman A."/>
            <person name="Brown C.T."/>
            <person name="Singh A."/>
            <person name="Thomas B.C."/>
            <person name="Banfield J.F."/>
        </authorList>
    </citation>
    <scope>NUCLEOTIDE SEQUENCE [LARGE SCALE GENOMIC DNA]</scope>
    <source>
        <strain evidence="1">AMDSBA1</strain>
    </source>
</reference>